<dbReference type="AlphaFoldDB" id="A0A2T3B4U4"/>
<dbReference type="OrthoDB" id="419598at2759"/>
<keyword evidence="6" id="KW-1185">Reference proteome</keyword>
<organism evidence="5 6">
    <name type="scientific">Amorphotheca resinae ATCC 22711</name>
    <dbReference type="NCBI Taxonomy" id="857342"/>
    <lineage>
        <taxon>Eukaryota</taxon>
        <taxon>Fungi</taxon>
        <taxon>Dikarya</taxon>
        <taxon>Ascomycota</taxon>
        <taxon>Pezizomycotina</taxon>
        <taxon>Leotiomycetes</taxon>
        <taxon>Helotiales</taxon>
        <taxon>Amorphothecaceae</taxon>
        <taxon>Amorphotheca</taxon>
    </lineage>
</organism>
<proteinExistence type="inferred from homology"/>
<dbReference type="InterPro" id="IPR051609">
    <property type="entry name" value="NmrA/Isoflavone_reductase-like"/>
</dbReference>
<gene>
    <name evidence="5" type="ORF">M430DRAFT_139353</name>
</gene>
<dbReference type="InterPro" id="IPR036291">
    <property type="entry name" value="NAD(P)-bd_dom_sf"/>
</dbReference>
<feature type="domain" description="NAD(P)-binding" evidence="4">
    <location>
        <begin position="10"/>
        <end position="92"/>
    </location>
</feature>
<keyword evidence="3" id="KW-0560">Oxidoreductase</keyword>
<dbReference type="GO" id="GO:0016491">
    <property type="term" value="F:oxidoreductase activity"/>
    <property type="evidence" value="ECO:0007669"/>
    <property type="project" value="UniProtKB-KW"/>
</dbReference>
<dbReference type="SUPFAM" id="SSF51735">
    <property type="entry name" value="NAD(P)-binding Rossmann-fold domains"/>
    <property type="match status" value="1"/>
</dbReference>
<sequence length="306" mass="34269">MIRIAIAGSGGLAQTFAYFISQTTHPFIILSRTPQPTLTALDYQVVVVNYENQDDLRYSLQGIDLVISTVSGNPQINLIDAAANSGVRRFVPSEFERPPARRRPNNLLDRDKSHGLDWLRWWSQRTHMRSTVFTCGVFYERFARGGLVSMGIGASTSVAYQGSYLVDIGEGTAEAVEYNMAGQPIFVSMTSVNDVARFLVAAIELGLHDWPGEFRMSGDRRTVSEILSWSEAVRGGVPFSTNIIKAQDLNTHLNHATNGLDYYRVARIQELIATEQRCYDFTAPNLNALVDVRPISFWDWLSSHWA</sequence>
<evidence type="ECO:0000256" key="2">
    <source>
        <dbReference type="ARBA" id="ARBA00022857"/>
    </source>
</evidence>
<dbReference type="PANTHER" id="PTHR47706:SF5">
    <property type="entry name" value="ISOFLAVONE REDUCTASE"/>
    <property type="match status" value="1"/>
</dbReference>
<evidence type="ECO:0000313" key="6">
    <source>
        <dbReference type="Proteomes" id="UP000241818"/>
    </source>
</evidence>
<reference evidence="5 6" key="1">
    <citation type="journal article" date="2018" name="New Phytol.">
        <title>Comparative genomics and transcriptomics depict ericoid mycorrhizal fungi as versatile saprotrophs and plant mutualists.</title>
        <authorList>
            <person name="Martino E."/>
            <person name="Morin E."/>
            <person name="Grelet G.A."/>
            <person name="Kuo A."/>
            <person name="Kohler A."/>
            <person name="Daghino S."/>
            <person name="Barry K.W."/>
            <person name="Cichocki N."/>
            <person name="Clum A."/>
            <person name="Dockter R.B."/>
            <person name="Hainaut M."/>
            <person name="Kuo R.C."/>
            <person name="LaButti K."/>
            <person name="Lindahl B.D."/>
            <person name="Lindquist E.A."/>
            <person name="Lipzen A."/>
            <person name="Khouja H.R."/>
            <person name="Magnuson J."/>
            <person name="Murat C."/>
            <person name="Ohm R.A."/>
            <person name="Singer S.W."/>
            <person name="Spatafora J.W."/>
            <person name="Wang M."/>
            <person name="Veneault-Fourrey C."/>
            <person name="Henrissat B."/>
            <person name="Grigoriev I.V."/>
            <person name="Martin F.M."/>
            <person name="Perotto S."/>
        </authorList>
    </citation>
    <scope>NUCLEOTIDE SEQUENCE [LARGE SCALE GENOMIC DNA]</scope>
    <source>
        <strain evidence="5 6">ATCC 22711</strain>
    </source>
</reference>
<dbReference type="GeneID" id="36570689"/>
<name>A0A2T3B4U4_AMORE</name>
<dbReference type="Gene3D" id="3.40.50.720">
    <property type="entry name" value="NAD(P)-binding Rossmann-like Domain"/>
    <property type="match status" value="1"/>
</dbReference>
<dbReference type="InterPro" id="IPR016040">
    <property type="entry name" value="NAD(P)-bd_dom"/>
</dbReference>
<keyword evidence="2" id="KW-0521">NADP</keyword>
<comment type="similarity">
    <text evidence="1">Belongs to the NmrA-type oxidoreductase family. Isoflavone reductase subfamily.</text>
</comment>
<dbReference type="RefSeq" id="XP_024721930.1">
    <property type="nucleotide sequence ID" value="XM_024862608.1"/>
</dbReference>
<accession>A0A2T3B4U4</accession>
<dbReference type="Proteomes" id="UP000241818">
    <property type="component" value="Unassembled WGS sequence"/>
</dbReference>
<dbReference type="PANTHER" id="PTHR47706">
    <property type="entry name" value="NMRA-LIKE FAMILY PROTEIN"/>
    <property type="match status" value="1"/>
</dbReference>
<dbReference type="InParanoid" id="A0A2T3B4U4"/>
<evidence type="ECO:0000256" key="1">
    <source>
        <dbReference type="ARBA" id="ARBA00005725"/>
    </source>
</evidence>
<protein>
    <recommendedName>
        <fullName evidence="4">NAD(P)-binding domain-containing protein</fullName>
    </recommendedName>
</protein>
<evidence type="ECO:0000313" key="5">
    <source>
        <dbReference type="EMBL" id="PSS20660.1"/>
    </source>
</evidence>
<dbReference type="Pfam" id="PF13460">
    <property type="entry name" value="NAD_binding_10"/>
    <property type="match status" value="1"/>
</dbReference>
<dbReference type="EMBL" id="KZ679010">
    <property type="protein sequence ID" value="PSS20660.1"/>
    <property type="molecule type" value="Genomic_DNA"/>
</dbReference>
<evidence type="ECO:0000256" key="3">
    <source>
        <dbReference type="ARBA" id="ARBA00023002"/>
    </source>
</evidence>
<evidence type="ECO:0000259" key="4">
    <source>
        <dbReference type="Pfam" id="PF13460"/>
    </source>
</evidence>